<dbReference type="STRING" id="130081.M2XWY6"/>
<dbReference type="PANTHER" id="PTHR20873">
    <property type="entry name" value="L-SERYL-TRNA(SEC) KINASE"/>
    <property type="match status" value="1"/>
</dbReference>
<gene>
    <name evidence="3" type="ORF">Gasu_43110</name>
</gene>
<dbReference type="OrthoDB" id="9972657at2759"/>
<reference evidence="4" key="1">
    <citation type="journal article" date="2013" name="Science">
        <title>Gene transfer from bacteria and archaea facilitated evolution of an extremophilic eukaryote.</title>
        <authorList>
            <person name="Schonknecht G."/>
            <person name="Chen W.H."/>
            <person name="Ternes C.M."/>
            <person name="Barbier G.G."/>
            <person name="Shrestha R.P."/>
            <person name="Stanke M."/>
            <person name="Brautigam A."/>
            <person name="Baker B.J."/>
            <person name="Banfield J.F."/>
            <person name="Garavito R.M."/>
            <person name="Carr K."/>
            <person name="Wilkerson C."/>
            <person name="Rensing S.A."/>
            <person name="Gagneul D."/>
            <person name="Dickenson N.E."/>
            <person name="Oesterhelt C."/>
            <person name="Lercher M.J."/>
            <person name="Weber A.P."/>
        </authorList>
    </citation>
    <scope>NUCLEOTIDE SEQUENCE [LARGE SCALE GENOMIC DNA]</scope>
    <source>
        <strain evidence="4">074W</strain>
    </source>
</reference>
<dbReference type="GO" id="GO:0005524">
    <property type="term" value="F:ATP binding"/>
    <property type="evidence" value="ECO:0007669"/>
    <property type="project" value="UniProtKB-KW"/>
</dbReference>
<sequence>MTYNCRNSTVVVLCGAPGAGKTTFCKTFCESLVPQIFCSTAKKFYRLCESASAVHFCVLHVEYDFVYRQHADRTCKHGFNADLWKKGYLVVEEIVKFLLSDRSEVCLSQSLRKKETGWFLEYSSINFVETLTIPLYTNCLEYSDIISDSVHWFILLDDNFMYDSMRRRVFNLCRVCRVHFLIFYLTLHPANCLERLSLRDDSPPLQVVKSTLERFESPKRVGSMGKHIVTLNGSYELEDGALSWYDLFQFILSDYFLSFPLPPTSETKAPNLSSTSEKHQFDLLLRKAISNIIRRHDHIQNQQEHWKRLCNIRKQMIKEYERKWKPIVSDSTVEYWETILSSRNE</sequence>
<evidence type="ECO:0000256" key="2">
    <source>
        <dbReference type="ARBA" id="ARBA00022840"/>
    </source>
</evidence>
<dbReference type="PANTHER" id="PTHR20873:SF0">
    <property type="entry name" value="L-SERYL-TRNA(SEC) KINASE"/>
    <property type="match status" value="1"/>
</dbReference>
<evidence type="ECO:0000256" key="1">
    <source>
        <dbReference type="ARBA" id="ARBA00022741"/>
    </source>
</evidence>
<evidence type="ECO:0000313" key="3">
    <source>
        <dbReference type="EMBL" id="EME28143.1"/>
    </source>
</evidence>
<dbReference type="GO" id="GO:0000049">
    <property type="term" value="F:tRNA binding"/>
    <property type="evidence" value="ECO:0007669"/>
    <property type="project" value="TreeGrafter"/>
</dbReference>
<dbReference type="eggNOG" id="KOG4622">
    <property type="taxonomic scope" value="Eukaryota"/>
</dbReference>
<keyword evidence="4" id="KW-1185">Reference proteome</keyword>
<keyword evidence="1" id="KW-0547">Nucleotide-binding</keyword>
<dbReference type="GO" id="GO:0016301">
    <property type="term" value="F:kinase activity"/>
    <property type="evidence" value="ECO:0007669"/>
    <property type="project" value="TreeGrafter"/>
</dbReference>
<dbReference type="EMBL" id="KB454523">
    <property type="protein sequence ID" value="EME28143.1"/>
    <property type="molecule type" value="Genomic_DNA"/>
</dbReference>
<dbReference type="Pfam" id="PF08433">
    <property type="entry name" value="KTI12"/>
    <property type="match status" value="1"/>
</dbReference>
<dbReference type="GeneID" id="17087005"/>
<protein>
    <recommendedName>
        <fullName evidence="5">L-seryl-tRNA(Sec) kinase</fullName>
    </recommendedName>
</protein>
<keyword evidence="2" id="KW-0067">ATP-binding</keyword>
<dbReference type="Gene3D" id="3.40.50.300">
    <property type="entry name" value="P-loop containing nucleotide triphosphate hydrolases"/>
    <property type="match status" value="1"/>
</dbReference>
<evidence type="ECO:0000313" key="4">
    <source>
        <dbReference type="Proteomes" id="UP000030680"/>
    </source>
</evidence>
<dbReference type="RefSeq" id="XP_005704663.1">
    <property type="nucleotide sequence ID" value="XM_005704606.1"/>
</dbReference>
<evidence type="ECO:0008006" key="5">
    <source>
        <dbReference type="Google" id="ProtNLM"/>
    </source>
</evidence>
<proteinExistence type="predicted"/>
<dbReference type="Gramene" id="EME28143">
    <property type="protein sequence ID" value="EME28143"/>
    <property type="gene ID" value="Gasu_43110"/>
</dbReference>
<dbReference type="AlphaFoldDB" id="M2XWY6"/>
<dbReference type="InterPro" id="IPR027417">
    <property type="entry name" value="P-loop_NTPase"/>
</dbReference>
<name>M2XWY6_GALSU</name>
<dbReference type="SUPFAM" id="SSF52540">
    <property type="entry name" value="P-loop containing nucleoside triphosphate hydrolases"/>
    <property type="match status" value="1"/>
</dbReference>
<accession>M2XWY6</accession>
<dbReference type="InterPro" id="IPR052648">
    <property type="entry name" value="Ser-tRNA(Sec)_kinase"/>
</dbReference>
<dbReference type="InterPro" id="IPR013641">
    <property type="entry name" value="KTI12/PSTK"/>
</dbReference>
<dbReference type="KEGG" id="gsl:Gasu_43110"/>
<organism evidence="3 4">
    <name type="scientific">Galdieria sulphuraria</name>
    <name type="common">Red alga</name>
    <dbReference type="NCBI Taxonomy" id="130081"/>
    <lineage>
        <taxon>Eukaryota</taxon>
        <taxon>Rhodophyta</taxon>
        <taxon>Bangiophyceae</taxon>
        <taxon>Galdieriales</taxon>
        <taxon>Galdieriaceae</taxon>
        <taxon>Galdieria</taxon>
    </lineage>
</organism>
<dbReference type="Proteomes" id="UP000030680">
    <property type="component" value="Unassembled WGS sequence"/>
</dbReference>